<reference evidence="1" key="1">
    <citation type="submission" date="2024-12" db="EMBL/GenBank/DDBJ databases">
        <title>Comparative genomics and development of molecular markers within Purpureocillium lilacinum and among Purpureocillium species.</title>
        <authorList>
            <person name="Yeh Z.-Y."/>
            <person name="Ni N.-T."/>
            <person name="Lo P.-H."/>
            <person name="Mushyakhwo K."/>
            <person name="Lin C.-F."/>
            <person name="Nai Y.-S."/>
        </authorList>
    </citation>
    <scope>NUCLEOTIDE SEQUENCE</scope>
    <source>
        <strain evidence="1">NCHU-NPUST-175</strain>
    </source>
</reference>
<proteinExistence type="predicted"/>
<sequence>MMSVLPMPSPGKWMQPGETVCLVLVDDEQRPGAQGWTRVWPNGVYQGIHSASKRIEWISASGTQQTDREEVRATMHGGGLSGGPRGRGPGRCKQDDPYRRREPNEAPSDWWIKTRRSERPYRFLMGNTERTRSFGWPTAHERNGHTLSNARESWRGIPDDGEPSAPRGTAGWRSGGQASLQRDVKLFQG</sequence>
<dbReference type="Proteomes" id="UP001638806">
    <property type="component" value="Unassembled WGS sequence"/>
</dbReference>
<gene>
    <name evidence="1" type="ORF">ACCO45_005987</name>
</gene>
<protein>
    <submittedName>
        <fullName evidence="1">Uncharacterized protein</fullName>
    </submittedName>
</protein>
<organism evidence="1 2">
    <name type="scientific">Purpureocillium lilacinum</name>
    <name type="common">Paecilomyces lilacinus</name>
    <dbReference type="NCBI Taxonomy" id="33203"/>
    <lineage>
        <taxon>Eukaryota</taxon>
        <taxon>Fungi</taxon>
        <taxon>Dikarya</taxon>
        <taxon>Ascomycota</taxon>
        <taxon>Pezizomycotina</taxon>
        <taxon>Sordariomycetes</taxon>
        <taxon>Hypocreomycetidae</taxon>
        <taxon>Hypocreales</taxon>
        <taxon>Ophiocordycipitaceae</taxon>
        <taxon>Purpureocillium</taxon>
    </lineage>
</organism>
<keyword evidence="2" id="KW-1185">Reference proteome</keyword>
<accession>A0ACC4DWY4</accession>
<dbReference type="EMBL" id="JBGNUJ010000004">
    <property type="protein sequence ID" value="KAL3960870.1"/>
    <property type="molecule type" value="Genomic_DNA"/>
</dbReference>
<comment type="caution">
    <text evidence="1">The sequence shown here is derived from an EMBL/GenBank/DDBJ whole genome shotgun (WGS) entry which is preliminary data.</text>
</comment>
<name>A0ACC4DWY4_PURLI</name>
<evidence type="ECO:0000313" key="1">
    <source>
        <dbReference type="EMBL" id="KAL3960870.1"/>
    </source>
</evidence>
<evidence type="ECO:0000313" key="2">
    <source>
        <dbReference type="Proteomes" id="UP001638806"/>
    </source>
</evidence>